<name>V2RLS8_9BACT</name>
<reference evidence="9" key="2">
    <citation type="submission" date="2022-05" db="EMBL/GenBank/DDBJ databases">
        <authorList>
            <person name="Proctor A.L."/>
            <person name="Phillips G.J."/>
            <person name="Wannemuehler M.J."/>
        </authorList>
    </citation>
    <scope>NUCLEOTIDE SEQUENCE</scope>
    <source>
        <strain evidence="9">ASF457</strain>
    </source>
</reference>
<proteinExistence type="inferred from homology"/>
<dbReference type="eggNOG" id="COG0283">
    <property type="taxonomic scope" value="Bacteria"/>
</dbReference>
<evidence type="ECO:0000256" key="6">
    <source>
        <dbReference type="ARBA" id="ARBA00047615"/>
    </source>
</evidence>
<evidence type="ECO:0000256" key="8">
    <source>
        <dbReference type="HAMAP-Rule" id="MF_00238"/>
    </source>
</evidence>
<keyword evidence="4 8" id="KW-0418">Kinase</keyword>
<organism evidence="9 10">
    <name type="scientific">Mucispirillum schaedleri ASF457</name>
    <dbReference type="NCBI Taxonomy" id="1379858"/>
    <lineage>
        <taxon>Bacteria</taxon>
        <taxon>Pseudomonadati</taxon>
        <taxon>Deferribacterota</taxon>
        <taxon>Deferribacteres</taxon>
        <taxon>Deferribacterales</taxon>
        <taxon>Mucispirillaceae</taxon>
        <taxon>Mucispirillum</taxon>
    </lineage>
</organism>
<dbReference type="InterPro" id="IPR027417">
    <property type="entry name" value="P-loop_NTPase"/>
</dbReference>
<protein>
    <recommendedName>
        <fullName evidence="8">Cytidylate kinase</fullName>
        <shortName evidence="8">CK</shortName>
        <ecNumber evidence="8">2.7.4.25</ecNumber>
    </recommendedName>
    <alternativeName>
        <fullName evidence="8">Cytidine monophosphate kinase</fullName>
        <shortName evidence="8">CMP kinase</shortName>
    </alternativeName>
</protein>
<dbReference type="Pfam" id="PF02224">
    <property type="entry name" value="Cytidylate_kin"/>
    <property type="match status" value="1"/>
</dbReference>
<sequence>MQVAIDGPAGSGKSSVCKIIAEKYSLTYIDTGAMYRSIAWISIHFGEDNLVEKAGNTEFILEDNGRKISVKYDNNVYDLTKEIRMPEISAKVAFAASNRDIRKILVKKQQAFAEGSDVIMEGRDITTVVLPNADIKIYLTASPEERAKRRFKEWESMEQNEEYAKVLEEIKKRDEMDMSRKESPLLQSEDAVLLDTTGLSLEQVADKIGEMIISYKNKK</sequence>
<dbReference type="KEGG" id="msch:N508_001148"/>
<evidence type="ECO:0000256" key="3">
    <source>
        <dbReference type="ARBA" id="ARBA00022741"/>
    </source>
</evidence>
<keyword evidence="8" id="KW-0963">Cytoplasm</keyword>
<evidence type="ECO:0000256" key="1">
    <source>
        <dbReference type="ARBA" id="ARBA00009427"/>
    </source>
</evidence>
<gene>
    <name evidence="9" type="primary">cmk_2</name>
    <name evidence="8" type="synonym">cmk</name>
    <name evidence="9" type="ORF">N508_001148</name>
</gene>
<feature type="binding site" evidence="8">
    <location>
        <begin position="7"/>
        <end position="15"/>
    </location>
    <ligand>
        <name>ATP</name>
        <dbReference type="ChEBI" id="CHEBI:30616"/>
    </ligand>
</feature>
<keyword evidence="10" id="KW-1185">Reference proteome</keyword>
<dbReference type="NCBIfam" id="TIGR00017">
    <property type="entry name" value="cmk"/>
    <property type="match status" value="1"/>
</dbReference>
<evidence type="ECO:0000313" key="10">
    <source>
        <dbReference type="Proteomes" id="UP000017429"/>
    </source>
</evidence>
<comment type="catalytic activity">
    <reaction evidence="7 8">
        <text>CMP + ATP = CDP + ADP</text>
        <dbReference type="Rhea" id="RHEA:11600"/>
        <dbReference type="ChEBI" id="CHEBI:30616"/>
        <dbReference type="ChEBI" id="CHEBI:58069"/>
        <dbReference type="ChEBI" id="CHEBI:60377"/>
        <dbReference type="ChEBI" id="CHEBI:456216"/>
        <dbReference type="EC" id="2.7.4.25"/>
    </reaction>
</comment>
<comment type="subcellular location">
    <subcellularLocation>
        <location evidence="8">Cytoplasm</location>
    </subcellularLocation>
</comment>
<dbReference type="RefSeq" id="WP_023275443.1">
    <property type="nucleotide sequence ID" value="NZ_CP097562.1"/>
</dbReference>
<evidence type="ECO:0000256" key="7">
    <source>
        <dbReference type="ARBA" id="ARBA00048478"/>
    </source>
</evidence>
<comment type="catalytic activity">
    <reaction evidence="6 8">
        <text>dCMP + ATP = dCDP + ADP</text>
        <dbReference type="Rhea" id="RHEA:25094"/>
        <dbReference type="ChEBI" id="CHEBI:30616"/>
        <dbReference type="ChEBI" id="CHEBI:57566"/>
        <dbReference type="ChEBI" id="CHEBI:58593"/>
        <dbReference type="ChEBI" id="CHEBI:456216"/>
        <dbReference type="EC" id="2.7.4.25"/>
    </reaction>
</comment>
<evidence type="ECO:0000256" key="4">
    <source>
        <dbReference type="ARBA" id="ARBA00022777"/>
    </source>
</evidence>
<keyword evidence="3 8" id="KW-0547">Nucleotide-binding</keyword>
<reference evidence="9" key="3">
    <citation type="submission" date="2022-06" db="EMBL/GenBank/DDBJ databases">
        <title>Resources to Facilitate Use of the Altered Schaedler Flora (ASF) Mouse Model to Study Microbiome Function.</title>
        <authorList>
            <person name="Proctor A."/>
            <person name="Parvinroo S."/>
            <person name="Richie T."/>
            <person name="Jia X."/>
            <person name="Lee S.T.M."/>
            <person name="Karp P.D."/>
            <person name="Paley S."/>
            <person name="Kostic A.D."/>
            <person name="Pierre J.F."/>
            <person name="Wannemuehler M.J."/>
            <person name="Phillips G.J."/>
        </authorList>
    </citation>
    <scope>NUCLEOTIDE SEQUENCE</scope>
    <source>
        <strain evidence="9">ASF457</strain>
    </source>
</reference>
<dbReference type="SUPFAM" id="SSF52540">
    <property type="entry name" value="P-loop containing nucleoside triphosphate hydrolases"/>
    <property type="match status" value="1"/>
</dbReference>
<reference evidence="9" key="1">
    <citation type="journal article" date="2014" name="Genome Announc.">
        <title>Draft genome sequences of the altered schaedler flora, a defined bacterial community from gnotobiotic mice.</title>
        <authorList>
            <person name="Wannemuehler M.J."/>
            <person name="Overstreet A.M."/>
            <person name="Ward D.V."/>
            <person name="Phillips G.J."/>
        </authorList>
    </citation>
    <scope>NUCLEOTIDE SEQUENCE</scope>
    <source>
        <strain evidence="9">ASF457</strain>
    </source>
</reference>
<evidence type="ECO:0000313" key="9">
    <source>
        <dbReference type="EMBL" id="USF24073.1"/>
    </source>
</evidence>
<comment type="similarity">
    <text evidence="1 8">Belongs to the cytidylate kinase family. Type 1 subfamily.</text>
</comment>
<evidence type="ECO:0000256" key="5">
    <source>
        <dbReference type="ARBA" id="ARBA00022840"/>
    </source>
</evidence>
<dbReference type="GO" id="GO:0005524">
    <property type="term" value="F:ATP binding"/>
    <property type="evidence" value="ECO:0007669"/>
    <property type="project" value="UniProtKB-UniRule"/>
</dbReference>
<dbReference type="InterPro" id="IPR003136">
    <property type="entry name" value="Cytidylate_kin"/>
</dbReference>
<accession>V2RLS8</accession>
<dbReference type="GO" id="GO:0005737">
    <property type="term" value="C:cytoplasm"/>
    <property type="evidence" value="ECO:0007669"/>
    <property type="project" value="UniProtKB-SubCell"/>
</dbReference>
<dbReference type="EC" id="2.7.4.25" evidence="8"/>
<dbReference type="CDD" id="cd02020">
    <property type="entry name" value="CMPK"/>
    <property type="match status" value="1"/>
</dbReference>
<dbReference type="AlphaFoldDB" id="V2RLS8"/>
<dbReference type="Gene3D" id="3.40.50.300">
    <property type="entry name" value="P-loop containing nucleotide triphosphate hydrolases"/>
    <property type="match status" value="1"/>
</dbReference>
<dbReference type="GO" id="GO:0036431">
    <property type="term" value="F:dCMP kinase activity"/>
    <property type="evidence" value="ECO:0007669"/>
    <property type="project" value="InterPro"/>
</dbReference>
<keyword evidence="2 8" id="KW-0808">Transferase</keyword>
<dbReference type="OrthoDB" id="9807434at2"/>
<evidence type="ECO:0000256" key="2">
    <source>
        <dbReference type="ARBA" id="ARBA00022679"/>
    </source>
</evidence>
<dbReference type="InterPro" id="IPR011994">
    <property type="entry name" value="Cytidylate_kinase_dom"/>
</dbReference>
<dbReference type="GO" id="GO:0006220">
    <property type="term" value="P:pyrimidine nucleotide metabolic process"/>
    <property type="evidence" value="ECO:0007669"/>
    <property type="project" value="UniProtKB-UniRule"/>
</dbReference>
<dbReference type="EMBL" id="CP097562">
    <property type="protein sequence ID" value="USF24073.1"/>
    <property type="molecule type" value="Genomic_DNA"/>
</dbReference>
<keyword evidence="5 8" id="KW-0067">ATP-binding</keyword>
<dbReference type="Proteomes" id="UP000017429">
    <property type="component" value="Chromosome"/>
</dbReference>
<dbReference type="HAMAP" id="MF_00238">
    <property type="entry name" value="Cytidyl_kinase_type1"/>
    <property type="match status" value="1"/>
</dbReference>